<dbReference type="HOGENOM" id="CLU_2878138_0_0_4"/>
<gene>
    <name evidence="1" type="ORF">O987_15567</name>
</gene>
<dbReference type="EMBL" id="CP006704">
    <property type="protein sequence ID" value="AIJ47224.1"/>
    <property type="molecule type" value="Genomic_DNA"/>
</dbReference>
<dbReference type="KEGG" id="ctes:O987_15567"/>
<name>A0A076PK22_COMTE</name>
<evidence type="ECO:0000313" key="1">
    <source>
        <dbReference type="EMBL" id="AIJ47224.1"/>
    </source>
</evidence>
<sequence>MASNEAAVQEAGNLVVRISGRSHMAAANTANSAIGGTRSASKEESVCELDWKVMCSRLKLEVT</sequence>
<dbReference type="AlphaFoldDB" id="A0A076PK22"/>
<proteinExistence type="predicted"/>
<evidence type="ECO:0000313" key="2">
    <source>
        <dbReference type="Proteomes" id="UP000028782"/>
    </source>
</evidence>
<accession>A0A076PK22</accession>
<organism evidence="1 2">
    <name type="scientific">Comamonas testosteroni TK102</name>
    <dbReference type="NCBI Taxonomy" id="1392005"/>
    <lineage>
        <taxon>Bacteria</taxon>
        <taxon>Pseudomonadati</taxon>
        <taxon>Pseudomonadota</taxon>
        <taxon>Betaproteobacteria</taxon>
        <taxon>Burkholderiales</taxon>
        <taxon>Comamonadaceae</taxon>
        <taxon>Comamonas</taxon>
    </lineage>
</organism>
<protein>
    <submittedName>
        <fullName evidence="1">Putative transcriptional regulators</fullName>
    </submittedName>
</protein>
<dbReference type="Proteomes" id="UP000028782">
    <property type="component" value="Chromosome"/>
</dbReference>
<reference evidence="1 2" key="1">
    <citation type="journal article" date="2014" name="Genome Announc.">
        <title>Complete Genome Sequence of Polychlorinated Biphenyl Degrader Comamonas testosteroni TK102 (NBRC 109938).</title>
        <authorList>
            <person name="Fukuda K."/>
            <person name="Hosoyama A."/>
            <person name="Tsuchikane K."/>
            <person name="Ohji S."/>
            <person name="Yamazoe A."/>
            <person name="Fujita N."/>
            <person name="Shintani M."/>
            <person name="Kimbara K."/>
        </authorList>
    </citation>
    <scope>NUCLEOTIDE SEQUENCE [LARGE SCALE GENOMIC DNA]</scope>
    <source>
        <strain evidence="1">TK102</strain>
    </source>
</reference>